<proteinExistence type="inferred from homology"/>
<dbReference type="InterPro" id="IPR007474">
    <property type="entry name" value="ApaG_domain"/>
</dbReference>
<evidence type="ECO:0000313" key="3">
    <source>
        <dbReference type="EMBL" id="SVD75528.1"/>
    </source>
</evidence>
<dbReference type="PANTHER" id="PTHR14289:SF16">
    <property type="entry name" value="POLYMERASE DELTA-INTERACTING PROTEIN 2"/>
    <property type="match status" value="1"/>
</dbReference>
<accession>A0A382XZ37</accession>
<reference evidence="3" key="1">
    <citation type="submission" date="2018-05" db="EMBL/GenBank/DDBJ databases">
        <authorList>
            <person name="Lanie J.A."/>
            <person name="Ng W.-L."/>
            <person name="Kazmierczak K.M."/>
            <person name="Andrzejewski T.M."/>
            <person name="Davidsen T.M."/>
            <person name="Wayne K.J."/>
            <person name="Tettelin H."/>
            <person name="Glass J.I."/>
            <person name="Rusch D."/>
            <person name="Podicherti R."/>
            <person name="Tsui H.-C.T."/>
            <person name="Winkler M.E."/>
        </authorList>
    </citation>
    <scope>NUCLEOTIDE SEQUENCE</scope>
</reference>
<dbReference type="InterPro" id="IPR036767">
    <property type="entry name" value="ApaG_sf"/>
</dbReference>
<gene>
    <name evidence="3" type="ORF">METZ01_LOCUS428382</name>
</gene>
<dbReference type="NCBIfam" id="NF003967">
    <property type="entry name" value="PRK05461.1"/>
    <property type="match status" value="1"/>
</dbReference>
<dbReference type="InterPro" id="IPR023065">
    <property type="entry name" value="Uncharacterised_ApaG"/>
</dbReference>
<dbReference type="PANTHER" id="PTHR14289">
    <property type="entry name" value="F-BOX ONLY PROTEIN 3"/>
    <property type="match status" value="1"/>
</dbReference>
<evidence type="ECO:0000256" key="1">
    <source>
        <dbReference type="ARBA" id="ARBA00017693"/>
    </source>
</evidence>
<dbReference type="Gene3D" id="2.60.40.1470">
    <property type="entry name" value="ApaG domain"/>
    <property type="match status" value="1"/>
</dbReference>
<name>A0A382XZ37_9ZZZZ</name>
<dbReference type="AlphaFoldDB" id="A0A382XZ37"/>
<dbReference type="Pfam" id="PF04379">
    <property type="entry name" value="DUF525"/>
    <property type="match status" value="1"/>
</dbReference>
<sequence length="120" mass="13365">MYEETTRSIRITVKPFFLDEQSSPENDHYVFAYQVKIENQGAETVQLRNRYWKITDGFGYQQEVRGEGVVGEQPVINPGDSYEYTSGTPLGTSSGIMVGTYEMITSGGESFDAAVPAFSL</sequence>
<dbReference type="PROSITE" id="PS51087">
    <property type="entry name" value="APAG"/>
    <property type="match status" value="1"/>
</dbReference>
<evidence type="ECO:0000259" key="2">
    <source>
        <dbReference type="PROSITE" id="PS51087"/>
    </source>
</evidence>
<dbReference type="SUPFAM" id="SSF110069">
    <property type="entry name" value="ApaG-like"/>
    <property type="match status" value="1"/>
</dbReference>
<dbReference type="HAMAP" id="MF_00791">
    <property type="entry name" value="ApaG"/>
    <property type="match status" value="1"/>
</dbReference>
<organism evidence="3">
    <name type="scientific">marine metagenome</name>
    <dbReference type="NCBI Taxonomy" id="408172"/>
    <lineage>
        <taxon>unclassified sequences</taxon>
        <taxon>metagenomes</taxon>
        <taxon>ecological metagenomes</taxon>
    </lineage>
</organism>
<feature type="non-terminal residue" evidence="3">
    <location>
        <position position="120"/>
    </location>
</feature>
<dbReference type="EMBL" id="UINC01171134">
    <property type="protein sequence ID" value="SVD75528.1"/>
    <property type="molecule type" value="Genomic_DNA"/>
</dbReference>
<dbReference type="GO" id="GO:0070987">
    <property type="term" value="P:error-free translesion synthesis"/>
    <property type="evidence" value="ECO:0007669"/>
    <property type="project" value="TreeGrafter"/>
</dbReference>
<protein>
    <recommendedName>
        <fullName evidence="1">Protein ApaG</fullName>
    </recommendedName>
</protein>
<feature type="domain" description="ApaG" evidence="2">
    <location>
        <begin position="3"/>
        <end position="120"/>
    </location>
</feature>